<evidence type="ECO:0000313" key="1">
    <source>
        <dbReference type="EMBL" id="PUZ25043.1"/>
    </source>
</evidence>
<name>A0A2T7BFP4_9BACT</name>
<accession>A0A2T7BFP4</accession>
<sequence>MDQATLEARYRSLVHQATEVRKYQKRYFQHRASSDLEKARYHERQLDKLLAKQNEEQISPQQQLF</sequence>
<gene>
    <name evidence="1" type="ORF">DCC81_12070</name>
</gene>
<organism evidence="1 2">
    <name type="scientific">Chitinophaga parva</name>
    <dbReference type="NCBI Taxonomy" id="2169414"/>
    <lineage>
        <taxon>Bacteria</taxon>
        <taxon>Pseudomonadati</taxon>
        <taxon>Bacteroidota</taxon>
        <taxon>Chitinophagia</taxon>
        <taxon>Chitinophagales</taxon>
        <taxon>Chitinophagaceae</taxon>
        <taxon>Chitinophaga</taxon>
    </lineage>
</organism>
<protein>
    <submittedName>
        <fullName evidence="1">Uncharacterized protein</fullName>
    </submittedName>
</protein>
<dbReference type="AlphaFoldDB" id="A0A2T7BFP4"/>
<dbReference type="RefSeq" id="WP_108686880.1">
    <property type="nucleotide sequence ID" value="NZ_QCYK01000002.1"/>
</dbReference>
<dbReference type="EMBL" id="QCYK01000002">
    <property type="protein sequence ID" value="PUZ25043.1"/>
    <property type="molecule type" value="Genomic_DNA"/>
</dbReference>
<evidence type="ECO:0000313" key="2">
    <source>
        <dbReference type="Proteomes" id="UP000244450"/>
    </source>
</evidence>
<dbReference type="Proteomes" id="UP000244450">
    <property type="component" value="Unassembled WGS sequence"/>
</dbReference>
<proteinExistence type="predicted"/>
<reference evidence="1 2" key="1">
    <citation type="submission" date="2018-04" db="EMBL/GenBank/DDBJ databases">
        <title>Chitinophaga fuyangensis sp. nov., isolated from soil in a chemical factory.</title>
        <authorList>
            <person name="Chen K."/>
        </authorList>
    </citation>
    <scope>NUCLEOTIDE SEQUENCE [LARGE SCALE GENOMIC DNA]</scope>
    <source>
        <strain evidence="1 2">LY-1</strain>
    </source>
</reference>
<comment type="caution">
    <text evidence="1">The sequence shown here is derived from an EMBL/GenBank/DDBJ whole genome shotgun (WGS) entry which is preliminary data.</text>
</comment>
<keyword evidence="2" id="KW-1185">Reference proteome</keyword>